<dbReference type="GO" id="GO:0016757">
    <property type="term" value="F:glycosyltransferase activity"/>
    <property type="evidence" value="ECO:0007669"/>
    <property type="project" value="InterPro"/>
</dbReference>
<gene>
    <name evidence="3" type="ORF">LCGC14_1610170</name>
</gene>
<dbReference type="EMBL" id="LAZR01013025">
    <property type="protein sequence ID" value="KKM23934.1"/>
    <property type="molecule type" value="Genomic_DNA"/>
</dbReference>
<dbReference type="Pfam" id="PF00534">
    <property type="entry name" value="Glycos_transf_1"/>
    <property type="match status" value="1"/>
</dbReference>
<evidence type="ECO:0000313" key="3">
    <source>
        <dbReference type="EMBL" id="KKM23934.1"/>
    </source>
</evidence>
<accession>A0A0F9IV90</accession>
<evidence type="ECO:0000259" key="2">
    <source>
        <dbReference type="Pfam" id="PF13439"/>
    </source>
</evidence>
<dbReference type="PANTHER" id="PTHR45947">
    <property type="entry name" value="SULFOQUINOVOSYL TRANSFERASE SQD2"/>
    <property type="match status" value="1"/>
</dbReference>
<reference evidence="3" key="1">
    <citation type="journal article" date="2015" name="Nature">
        <title>Complex archaea that bridge the gap between prokaryotes and eukaryotes.</title>
        <authorList>
            <person name="Spang A."/>
            <person name="Saw J.H."/>
            <person name="Jorgensen S.L."/>
            <person name="Zaremba-Niedzwiedzka K."/>
            <person name="Martijn J."/>
            <person name="Lind A.E."/>
            <person name="van Eijk R."/>
            <person name="Schleper C."/>
            <person name="Guy L."/>
            <person name="Ettema T.J."/>
        </authorList>
    </citation>
    <scope>NUCLEOTIDE SEQUENCE</scope>
</reference>
<feature type="domain" description="Glycosyl transferase family 1" evidence="1">
    <location>
        <begin position="194"/>
        <end position="345"/>
    </location>
</feature>
<dbReference type="InterPro" id="IPR001296">
    <property type="entry name" value="Glyco_trans_1"/>
</dbReference>
<organism evidence="3">
    <name type="scientific">marine sediment metagenome</name>
    <dbReference type="NCBI Taxonomy" id="412755"/>
    <lineage>
        <taxon>unclassified sequences</taxon>
        <taxon>metagenomes</taxon>
        <taxon>ecological metagenomes</taxon>
    </lineage>
</organism>
<sequence length="365" mass="40936">MKVLIIPYNYPTINNSQKAIFIADQVSMLREQGNDVTVLGAIPKTASEVIKSRCFRFGRLSEEKCVVSFPAIRGMERINNALQLAIGKKLFQQFLLNNPKPNLVHVHNASCGALALWIKRNYDIPFVVTEHSSLKWEKLCEKSLSLYKESKANIAVSNAFCMHLSLKYKQDFHYVPNVVDINFFKKVDGSILKEACKTFVSIGNLTANKNHQLAIRSVQNLLEKGYKVKLFIGGAGPEEQQLKKLIESVNLQKDVFLLGQLSRLQIKDLLHKADYFLLPSKKETFGVVLIEAMAAGLPVLALKNGGSESIVTPEVGLLAENEQCFIAKINLLLKTEFQQSAIIEYVNSKFSQCAVMKALLKIYKI</sequence>
<dbReference type="InterPro" id="IPR050194">
    <property type="entry name" value="Glycosyltransferase_grp1"/>
</dbReference>
<evidence type="ECO:0008006" key="4">
    <source>
        <dbReference type="Google" id="ProtNLM"/>
    </source>
</evidence>
<dbReference type="Pfam" id="PF13439">
    <property type="entry name" value="Glyco_transf_4"/>
    <property type="match status" value="1"/>
</dbReference>
<dbReference type="SUPFAM" id="SSF53756">
    <property type="entry name" value="UDP-Glycosyltransferase/glycogen phosphorylase"/>
    <property type="match status" value="1"/>
</dbReference>
<protein>
    <recommendedName>
        <fullName evidence="4">Glycosyl transferase family 1 domain-containing protein</fullName>
    </recommendedName>
</protein>
<proteinExistence type="predicted"/>
<feature type="domain" description="Glycosyltransferase subfamily 4-like N-terminal" evidence="2">
    <location>
        <begin position="22"/>
        <end position="182"/>
    </location>
</feature>
<dbReference type="Gene3D" id="3.40.50.2000">
    <property type="entry name" value="Glycogen Phosphorylase B"/>
    <property type="match status" value="2"/>
</dbReference>
<dbReference type="PANTHER" id="PTHR45947:SF3">
    <property type="entry name" value="SULFOQUINOVOSYL TRANSFERASE SQD2"/>
    <property type="match status" value="1"/>
</dbReference>
<dbReference type="AlphaFoldDB" id="A0A0F9IV90"/>
<comment type="caution">
    <text evidence="3">The sequence shown here is derived from an EMBL/GenBank/DDBJ whole genome shotgun (WGS) entry which is preliminary data.</text>
</comment>
<name>A0A0F9IV90_9ZZZZ</name>
<dbReference type="InterPro" id="IPR028098">
    <property type="entry name" value="Glyco_trans_4-like_N"/>
</dbReference>
<evidence type="ECO:0000259" key="1">
    <source>
        <dbReference type="Pfam" id="PF00534"/>
    </source>
</evidence>